<evidence type="ECO:0000313" key="6">
    <source>
        <dbReference type="EMBL" id="AJQ97385.1"/>
    </source>
</evidence>
<dbReference type="PANTHER" id="PTHR30126:SF40">
    <property type="entry name" value="HTH-TYPE TRANSCRIPTIONAL REGULATOR GLTR"/>
    <property type="match status" value="1"/>
</dbReference>
<dbReference type="KEGG" id="gsn:YC6258_05355"/>
<dbReference type="PROSITE" id="PS50931">
    <property type="entry name" value="HTH_LYSR"/>
    <property type="match status" value="1"/>
</dbReference>
<organism evidence="6 7">
    <name type="scientific">Gynuella sunshinyii YC6258</name>
    <dbReference type="NCBI Taxonomy" id="1445510"/>
    <lineage>
        <taxon>Bacteria</taxon>
        <taxon>Pseudomonadati</taxon>
        <taxon>Pseudomonadota</taxon>
        <taxon>Gammaproteobacteria</taxon>
        <taxon>Oceanospirillales</taxon>
        <taxon>Saccharospirillaceae</taxon>
        <taxon>Gynuella</taxon>
    </lineage>
</organism>
<dbReference type="AlphaFoldDB" id="A0A0C5VDH4"/>
<keyword evidence="7" id="KW-1185">Reference proteome</keyword>
<dbReference type="OrthoDB" id="464481at2"/>
<dbReference type="SUPFAM" id="SSF53850">
    <property type="entry name" value="Periplasmic binding protein-like II"/>
    <property type="match status" value="1"/>
</dbReference>
<dbReference type="HOGENOM" id="CLU_039613_6_1_6"/>
<dbReference type="Proteomes" id="UP000032266">
    <property type="component" value="Chromosome"/>
</dbReference>
<proteinExistence type="inferred from homology"/>
<dbReference type="Pfam" id="PF03466">
    <property type="entry name" value="LysR_substrate"/>
    <property type="match status" value="1"/>
</dbReference>
<dbReference type="Gene3D" id="1.10.10.10">
    <property type="entry name" value="Winged helix-like DNA-binding domain superfamily/Winged helix DNA-binding domain"/>
    <property type="match status" value="1"/>
</dbReference>
<protein>
    <submittedName>
        <fullName evidence="6">Transcriptional regulator</fullName>
    </submittedName>
</protein>
<feature type="domain" description="HTH lysR-type" evidence="5">
    <location>
        <begin position="1"/>
        <end position="58"/>
    </location>
</feature>
<dbReference type="STRING" id="1445510.YC6258_05355"/>
<dbReference type="SUPFAM" id="SSF46785">
    <property type="entry name" value="Winged helix' DNA-binding domain"/>
    <property type="match status" value="1"/>
</dbReference>
<reference evidence="6 7" key="1">
    <citation type="submission" date="2014-01" db="EMBL/GenBank/DDBJ databases">
        <title>Full genme sequencing of cellulolytic bacterium Gynuella sunshinyii YC6258T gen. nov., sp. nov.</title>
        <authorList>
            <person name="Khan H."/>
            <person name="Chung E.J."/>
            <person name="Chung Y.R."/>
        </authorList>
    </citation>
    <scope>NUCLEOTIDE SEQUENCE [LARGE SCALE GENOMIC DNA]</scope>
    <source>
        <strain evidence="6 7">YC6258</strain>
    </source>
</reference>
<gene>
    <name evidence="6" type="ORF">YC6258_05355</name>
</gene>
<dbReference type="InterPro" id="IPR036390">
    <property type="entry name" value="WH_DNA-bd_sf"/>
</dbReference>
<comment type="similarity">
    <text evidence="1">Belongs to the LysR transcriptional regulatory family.</text>
</comment>
<evidence type="ECO:0000256" key="2">
    <source>
        <dbReference type="ARBA" id="ARBA00023015"/>
    </source>
</evidence>
<dbReference type="GO" id="GO:0000976">
    <property type="term" value="F:transcription cis-regulatory region binding"/>
    <property type="evidence" value="ECO:0007669"/>
    <property type="project" value="TreeGrafter"/>
</dbReference>
<dbReference type="InterPro" id="IPR000847">
    <property type="entry name" value="LysR_HTH_N"/>
</dbReference>
<keyword evidence="2" id="KW-0805">Transcription regulation</keyword>
<dbReference type="Pfam" id="PF00126">
    <property type="entry name" value="HTH_1"/>
    <property type="match status" value="1"/>
</dbReference>
<dbReference type="GO" id="GO:0003700">
    <property type="term" value="F:DNA-binding transcription factor activity"/>
    <property type="evidence" value="ECO:0007669"/>
    <property type="project" value="InterPro"/>
</dbReference>
<dbReference type="RefSeq" id="WP_044619139.1">
    <property type="nucleotide sequence ID" value="NZ_CP007142.1"/>
</dbReference>
<name>A0A0C5VDH4_9GAMM</name>
<evidence type="ECO:0000256" key="3">
    <source>
        <dbReference type="ARBA" id="ARBA00023125"/>
    </source>
</evidence>
<evidence type="ECO:0000256" key="4">
    <source>
        <dbReference type="ARBA" id="ARBA00023163"/>
    </source>
</evidence>
<evidence type="ECO:0000256" key="1">
    <source>
        <dbReference type="ARBA" id="ARBA00009437"/>
    </source>
</evidence>
<keyword evidence="4" id="KW-0804">Transcription</keyword>
<sequence length="292" mass="32233">MDISDLIIFKAVVDNGGISAAARSLHRVPSNITARIKKLEESLQLALFSRDNNRLQLTPTGQRLMQYAREMIDLHERAISELHSDQPAGRLSIGSMESSAAVRLPSVLVRYHQLYPQVQIELTTGASGTIAAKVLQGALDVALVSDPPDDARLETLALFEESLIIVKPPTYNLQRQGPENLPEPLTIVGFTHECSYRNRLESWLARSGRRPDRTIEIPSYHTMLSCVIAGMGIAMVPEAVLALNPAYHSLISEAPENDIRQAITYMIWRKNSETPAIRALANVAEGFSNMPS</sequence>
<accession>A0A0C5VDH4</accession>
<keyword evidence="3" id="KW-0238">DNA-binding</keyword>
<evidence type="ECO:0000259" key="5">
    <source>
        <dbReference type="PROSITE" id="PS50931"/>
    </source>
</evidence>
<dbReference type="InterPro" id="IPR005119">
    <property type="entry name" value="LysR_subst-bd"/>
</dbReference>
<dbReference type="EMBL" id="CP007142">
    <property type="protein sequence ID" value="AJQ97385.1"/>
    <property type="molecule type" value="Genomic_DNA"/>
</dbReference>
<dbReference type="InterPro" id="IPR036388">
    <property type="entry name" value="WH-like_DNA-bd_sf"/>
</dbReference>
<dbReference type="Gene3D" id="3.40.190.290">
    <property type="match status" value="1"/>
</dbReference>
<evidence type="ECO:0000313" key="7">
    <source>
        <dbReference type="Proteomes" id="UP000032266"/>
    </source>
</evidence>
<dbReference type="FunFam" id="1.10.10.10:FF:000001">
    <property type="entry name" value="LysR family transcriptional regulator"/>
    <property type="match status" value="1"/>
</dbReference>
<dbReference type="PANTHER" id="PTHR30126">
    <property type="entry name" value="HTH-TYPE TRANSCRIPTIONAL REGULATOR"/>
    <property type="match status" value="1"/>
</dbReference>